<evidence type="ECO:0000256" key="1">
    <source>
        <dbReference type="SAM" id="SignalP"/>
    </source>
</evidence>
<keyword evidence="1" id="KW-0732">Signal</keyword>
<accession>A0ABZ2KUX5</accession>
<evidence type="ECO:0000313" key="2">
    <source>
        <dbReference type="EMBL" id="WXB02282.1"/>
    </source>
</evidence>
<gene>
    <name evidence="2" type="ORF">LVJ94_35870</name>
</gene>
<dbReference type="PROSITE" id="PS51257">
    <property type="entry name" value="PROKAR_LIPOPROTEIN"/>
    <property type="match status" value="1"/>
</dbReference>
<organism evidence="2 3">
    <name type="scientific">Pendulispora rubella</name>
    <dbReference type="NCBI Taxonomy" id="2741070"/>
    <lineage>
        <taxon>Bacteria</taxon>
        <taxon>Pseudomonadati</taxon>
        <taxon>Myxococcota</taxon>
        <taxon>Myxococcia</taxon>
        <taxon>Myxococcales</taxon>
        <taxon>Sorangiineae</taxon>
        <taxon>Pendulisporaceae</taxon>
        <taxon>Pendulispora</taxon>
    </lineage>
</organism>
<sequence>MRMRLSKNSTKVFATTSTLLLAALSAFSVLGVGCSDSKPATAKVAIESFLGPGTEQDVNTSNKCLLRSEAWATIGNPDNTTVEDGTAIDTSQVAVTCTVRPDGDGFYVDAKAEIQGRKGFSVFGHFTQKGDQKVGAAWSDPSTGVFRQEDCVAKYDHAPQNVEKGRVWAQVTCPHAVYVTSGSTERICQGTSEFRFENCTPE</sequence>
<proteinExistence type="predicted"/>
<name>A0ABZ2KUX5_9BACT</name>
<dbReference type="Proteomes" id="UP001374803">
    <property type="component" value="Chromosome"/>
</dbReference>
<feature type="signal peptide" evidence="1">
    <location>
        <begin position="1"/>
        <end position="28"/>
    </location>
</feature>
<keyword evidence="3" id="KW-1185">Reference proteome</keyword>
<dbReference type="EMBL" id="CP089983">
    <property type="protein sequence ID" value="WXB02282.1"/>
    <property type="molecule type" value="Genomic_DNA"/>
</dbReference>
<protein>
    <submittedName>
        <fullName evidence="2">Uncharacterized protein</fullName>
    </submittedName>
</protein>
<dbReference type="RefSeq" id="WP_394831908.1">
    <property type="nucleotide sequence ID" value="NZ_CP089983.1"/>
</dbReference>
<feature type="chain" id="PRO_5046135202" evidence="1">
    <location>
        <begin position="29"/>
        <end position="202"/>
    </location>
</feature>
<reference evidence="2" key="1">
    <citation type="submission" date="2021-12" db="EMBL/GenBank/DDBJ databases">
        <title>Discovery of the Pendulisporaceae a myxobacterial family with distinct sporulation behavior and unique specialized metabolism.</title>
        <authorList>
            <person name="Garcia R."/>
            <person name="Popoff A."/>
            <person name="Bader C.D."/>
            <person name="Loehr J."/>
            <person name="Walesch S."/>
            <person name="Walt C."/>
            <person name="Boldt J."/>
            <person name="Bunk B."/>
            <person name="Haeckl F.J.F.P.J."/>
            <person name="Gunesch A.P."/>
            <person name="Birkelbach J."/>
            <person name="Nuebel U."/>
            <person name="Pietschmann T."/>
            <person name="Bach T."/>
            <person name="Mueller R."/>
        </authorList>
    </citation>
    <scope>NUCLEOTIDE SEQUENCE</scope>
    <source>
        <strain evidence="2">MSr11367</strain>
    </source>
</reference>
<evidence type="ECO:0000313" key="3">
    <source>
        <dbReference type="Proteomes" id="UP001374803"/>
    </source>
</evidence>